<dbReference type="AlphaFoldDB" id="A0A8J5SGC3"/>
<evidence type="ECO:0000256" key="5">
    <source>
        <dbReference type="ARBA" id="ARBA00022695"/>
    </source>
</evidence>
<evidence type="ECO:0000259" key="8">
    <source>
        <dbReference type="Pfam" id="PF00562"/>
    </source>
</evidence>
<sequence>MEDDEYEEGMEMEMRGHHYGGGAADEMEDEEVDGETPDEEITQEDALAVISAYFEENDPVRQQLDASTPSTSSSRTPCRRSSTRPPTSTSVQTRSTTPAARPRMMLTLKLLDTRSVITVLCYVTVGGMVDQVLLTTNADDLRFLKLIECIMGKVSAHMGKEGDATPFTDVTVDNISKALHKCGYQMCGFETMYNGHTGRKLTAMIFVGPTYYQRLKHMVDDKIHSRGGGPVQILTRQPAEGRSCDGANLKKNSFECKGCKNKTDIVQVHIPNACKLLFQELMAMAIAPRMLAHDIKTGKDQKKR</sequence>
<keyword evidence="3" id="KW-0240">DNA-directed RNA polymerase</keyword>
<evidence type="ECO:0000259" key="9">
    <source>
        <dbReference type="Pfam" id="PF04560"/>
    </source>
</evidence>
<feature type="compositionally biased region" description="Acidic residues" evidence="7">
    <location>
        <begin position="1"/>
        <end position="11"/>
    </location>
</feature>
<feature type="domain" description="RNA polymerase Rpb2" evidence="9">
    <location>
        <begin position="250"/>
        <end position="291"/>
    </location>
</feature>
<reference evidence="10" key="2">
    <citation type="submission" date="2021-02" db="EMBL/GenBank/DDBJ databases">
        <authorList>
            <person name="Kimball J.A."/>
            <person name="Haas M.W."/>
            <person name="Macchietto M."/>
            <person name="Kono T."/>
            <person name="Duquette J."/>
            <person name="Shao M."/>
        </authorList>
    </citation>
    <scope>NUCLEOTIDE SEQUENCE</scope>
    <source>
        <tissue evidence="10">Fresh leaf tissue</tissue>
    </source>
</reference>
<dbReference type="PANTHER" id="PTHR20856">
    <property type="entry name" value="DNA-DIRECTED RNA POLYMERASE I SUBUNIT 2"/>
    <property type="match status" value="1"/>
</dbReference>
<name>A0A8J5SGC3_ZIZPA</name>
<evidence type="ECO:0000256" key="2">
    <source>
        <dbReference type="ARBA" id="ARBA00012418"/>
    </source>
</evidence>
<evidence type="ECO:0000256" key="6">
    <source>
        <dbReference type="ARBA" id="ARBA00023163"/>
    </source>
</evidence>
<comment type="caution">
    <text evidence="10">The sequence shown here is derived from an EMBL/GenBank/DDBJ whole genome shotgun (WGS) entry which is preliminary data.</text>
</comment>
<dbReference type="GO" id="GO:0032549">
    <property type="term" value="F:ribonucleoside binding"/>
    <property type="evidence" value="ECO:0007669"/>
    <property type="project" value="InterPro"/>
</dbReference>
<evidence type="ECO:0000313" key="10">
    <source>
        <dbReference type="EMBL" id="KAG8062872.1"/>
    </source>
</evidence>
<evidence type="ECO:0000256" key="4">
    <source>
        <dbReference type="ARBA" id="ARBA00022679"/>
    </source>
</evidence>
<feature type="compositionally biased region" description="Low complexity" evidence="7">
    <location>
        <begin position="67"/>
        <end position="76"/>
    </location>
</feature>
<dbReference type="OrthoDB" id="781345at2759"/>
<dbReference type="Proteomes" id="UP000729402">
    <property type="component" value="Unassembled WGS sequence"/>
</dbReference>
<evidence type="ECO:0000256" key="7">
    <source>
        <dbReference type="SAM" id="MobiDB-lite"/>
    </source>
</evidence>
<proteinExistence type="inferred from homology"/>
<evidence type="ECO:0000313" key="11">
    <source>
        <dbReference type="Proteomes" id="UP000729402"/>
    </source>
</evidence>
<dbReference type="InterPro" id="IPR015712">
    <property type="entry name" value="DNA-dir_RNA_pol_su2"/>
</dbReference>
<dbReference type="GO" id="GO:0000428">
    <property type="term" value="C:DNA-directed RNA polymerase complex"/>
    <property type="evidence" value="ECO:0007669"/>
    <property type="project" value="UniProtKB-KW"/>
</dbReference>
<feature type="compositionally biased region" description="Low complexity" evidence="7">
    <location>
        <begin position="83"/>
        <end position="98"/>
    </location>
</feature>
<keyword evidence="6" id="KW-0804">Transcription</keyword>
<gene>
    <name evidence="10" type="ORF">GUJ93_ZPchr0003g18369</name>
</gene>
<dbReference type="GO" id="GO:0003677">
    <property type="term" value="F:DNA binding"/>
    <property type="evidence" value="ECO:0007669"/>
    <property type="project" value="InterPro"/>
</dbReference>
<dbReference type="Pfam" id="PF00562">
    <property type="entry name" value="RNA_pol_Rpb2_6"/>
    <property type="match status" value="1"/>
</dbReference>
<comment type="similarity">
    <text evidence="1">Belongs to the RNA polymerase beta chain family.</text>
</comment>
<evidence type="ECO:0000256" key="3">
    <source>
        <dbReference type="ARBA" id="ARBA00022478"/>
    </source>
</evidence>
<feature type="region of interest" description="Disordered" evidence="7">
    <location>
        <begin position="1"/>
        <end position="44"/>
    </location>
</feature>
<evidence type="ECO:0000256" key="1">
    <source>
        <dbReference type="ARBA" id="ARBA00006835"/>
    </source>
</evidence>
<dbReference type="GO" id="GO:0003899">
    <property type="term" value="F:DNA-directed RNA polymerase activity"/>
    <property type="evidence" value="ECO:0007669"/>
    <property type="project" value="UniProtKB-EC"/>
</dbReference>
<organism evidence="10 11">
    <name type="scientific">Zizania palustris</name>
    <name type="common">Northern wild rice</name>
    <dbReference type="NCBI Taxonomy" id="103762"/>
    <lineage>
        <taxon>Eukaryota</taxon>
        <taxon>Viridiplantae</taxon>
        <taxon>Streptophyta</taxon>
        <taxon>Embryophyta</taxon>
        <taxon>Tracheophyta</taxon>
        <taxon>Spermatophyta</taxon>
        <taxon>Magnoliopsida</taxon>
        <taxon>Liliopsida</taxon>
        <taxon>Poales</taxon>
        <taxon>Poaceae</taxon>
        <taxon>BOP clade</taxon>
        <taxon>Oryzoideae</taxon>
        <taxon>Oryzeae</taxon>
        <taxon>Zizaniinae</taxon>
        <taxon>Zizania</taxon>
    </lineage>
</organism>
<keyword evidence="11" id="KW-1185">Reference proteome</keyword>
<dbReference type="InterPro" id="IPR007120">
    <property type="entry name" value="DNA-dir_RNAP_su2_dom"/>
</dbReference>
<reference evidence="10" key="1">
    <citation type="journal article" date="2021" name="bioRxiv">
        <title>Whole Genome Assembly and Annotation of Northern Wild Rice, Zizania palustris L., Supports a Whole Genome Duplication in the Zizania Genus.</title>
        <authorList>
            <person name="Haas M."/>
            <person name="Kono T."/>
            <person name="Macchietto M."/>
            <person name="Millas R."/>
            <person name="McGilp L."/>
            <person name="Shao M."/>
            <person name="Duquette J."/>
            <person name="Hirsch C.N."/>
            <person name="Kimball J."/>
        </authorList>
    </citation>
    <scope>NUCLEOTIDE SEQUENCE</scope>
    <source>
        <tissue evidence="10">Fresh leaf tissue</tissue>
    </source>
</reference>
<feature type="compositionally biased region" description="Acidic residues" evidence="7">
    <location>
        <begin position="25"/>
        <end position="43"/>
    </location>
</feature>
<feature type="domain" description="DNA-directed RNA polymerase subunit 2 hybrid-binding" evidence="8">
    <location>
        <begin position="145"/>
        <end position="243"/>
    </location>
</feature>
<dbReference type="GO" id="GO:0006351">
    <property type="term" value="P:DNA-templated transcription"/>
    <property type="evidence" value="ECO:0007669"/>
    <property type="project" value="InterPro"/>
</dbReference>
<dbReference type="InterPro" id="IPR007641">
    <property type="entry name" value="RNA_pol_Rpb2_7"/>
</dbReference>
<feature type="region of interest" description="Disordered" evidence="7">
    <location>
        <begin position="60"/>
        <end position="99"/>
    </location>
</feature>
<dbReference type="EMBL" id="JAAALK010000286">
    <property type="protein sequence ID" value="KAG8062872.1"/>
    <property type="molecule type" value="Genomic_DNA"/>
</dbReference>
<keyword evidence="5" id="KW-0548">Nucleotidyltransferase</keyword>
<dbReference type="Pfam" id="PF04560">
    <property type="entry name" value="RNA_pol_Rpb2_7"/>
    <property type="match status" value="1"/>
</dbReference>
<dbReference type="EC" id="2.7.7.6" evidence="2"/>
<accession>A0A8J5SGC3</accession>
<keyword evidence="4" id="KW-0808">Transferase</keyword>
<protein>
    <recommendedName>
        <fullName evidence="2">DNA-directed RNA polymerase</fullName>
        <ecNumber evidence="2">2.7.7.6</ecNumber>
    </recommendedName>
</protein>